<reference evidence="1" key="1">
    <citation type="submission" date="2023-03" db="EMBL/GenBank/DDBJ databases">
        <authorList>
            <person name="Liu Z."/>
        </authorList>
    </citation>
    <scope>NUCLEOTIDE SEQUENCE</scope>
    <source>
        <strain evidence="1">Bc006</strain>
        <plasmid evidence="1">p.BC006.1</plasmid>
    </source>
</reference>
<accession>A0AAX3QNQ6</accession>
<proteinExistence type="predicted"/>
<dbReference type="RefSeq" id="WP_276105276.1">
    <property type="nucleotide sequence ID" value="NZ_CP119630.1"/>
</dbReference>
<geneLocation type="plasmid" evidence="1 2">
    <name>p.BC006.1</name>
</geneLocation>
<organism evidence="1 2">
    <name type="scientific">Bacillus paranthracis</name>
    <dbReference type="NCBI Taxonomy" id="2026186"/>
    <lineage>
        <taxon>Bacteria</taxon>
        <taxon>Bacillati</taxon>
        <taxon>Bacillota</taxon>
        <taxon>Bacilli</taxon>
        <taxon>Bacillales</taxon>
        <taxon>Bacillaceae</taxon>
        <taxon>Bacillus</taxon>
        <taxon>Bacillus cereus group</taxon>
    </lineage>
</organism>
<sequence>MNLNGEKQEVFDLGIELYEFYAAEELKNTDPFFAAARMKLYKSVLALAVNHDDLNEEEMTRIESLEDYEKILSTLPNNHLARRYYQGFQNVTPIIKSCVMADFRVSMQQFWSLIEKVLEKDSD</sequence>
<keyword evidence="1" id="KW-0614">Plasmid</keyword>
<dbReference type="Proteomes" id="UP001221092">
    <property type="component" value="Plasmid p.BC006.1"/>
</dbReference>
<dbReference type="AlphaFoldDB" id="A0AAX3QNQ6"/>
<evidence type="ECO:0000313" key="2">
    <source>
        <dbReference type="Proteomes" id="UP001221092"/>
    </source>
</evidence>
<evidence type="ECO:0008006" key="3">
    <source>
        <dbReference type="Google" id="ProtNLM"/>
    </source>
</evidence>
<dbReference type="EMBL" id="CP119630">
    <property type="protein sequence ID" value="WES09584.1"/>
    <property type="molecule type" value="Genomic_DNA"/>
</dbReference>
<gene>
    <name evidence="1" type="ORF">P3K65_27555</name>
</gene>
<name>A0AAX3QNQ6_9BACI</name>
<protein>
    <recommendedName>
        <fullName evidence="3">DUF1878 family protein</fullName>
    </recommendedName>
</protein>
<evidence type="ECO:0000313" key="1">
    <source>
        <dbReference type="EMBL" id="WES09584.1"/>
    </source>
</evidence>